<evidence type="ECO:0000256" key="1">
    <source>
        <dbReference type="ARBA" id="ARBA00007347"/>
    </source>
</evidence>
<comment type="function">
    <text evidence="3">Required for mitochondrial cytochrome c oxidase (COX) assembly and respiration.</text>
</comment>
<dbReference type="InterPro" id="IPR013892">
    <property type="entry name" value="Cyt_c_biogenesis_Cmc1-like"/>
</dbReference>
<evidence type="ECO:0000313" key="5">
    <source>
        <dbReference type="EMBL" id="KTB39812.1"/>
    </source>
</evidence>
<dbReference type="AlphaFoldDB" id="A0A0W0FU52"/>
<feature type="compositionally biased region" description="Basic and acidic residues" evidence="4">
    <location>
        <begin position="58"/>
        <end position="71"/>
    </location>
</feature>
<name>A0A0W0FU52_MONRR</name>
<dbReference type="Pfam" id="PF08583">
    <property type="entry name" value="Cmc1"/>
    <property type="match status" value="1"/>
</dbReference>
<dbReference type="GO" id="GO:0005743">
    <property type="term" value="C:mitochondrial inner membrane"/>
    <property type="evidence" value="ECO:0007669"/>
    <property type="project" value="UniProtKB-SubCell"/>
</dbReference>
<keyword evidence="3" id="KW-0496">Mitochondrion</keyword>
<keyword evidence="3" id="KW-0999">Mitochondrion inner membrane</keyword>
<accession>A0A0W0FU52</accession>
<dbReference type="Proteomes" id="UP000054988">
    <property type="component" value="Unassembled WGS sequence"/>
</dbReference>
<proteinExistence type="inferred from homology"/>
<evidence type="ECO:0000313" key="6">
    <source>
        <dbReference type="Proteomes" id="UP000054988"/>
    </source>
</evidence>
<keyword evidence="3" id="KW-0472">Membrane</keyword>
<evidence type="ECO:0000256" key="4">
    <source>
        <dbReference type="SAM" id="MobiDB-lite"/>
    </source>
</evidence>
<reference evidence="5 6" key="1">
    <citation type="submission" date="2015-12" db="EMBL/GenBank/DDBJ databases">
        <title>Draft genome sequence of Moniliophthora roreri, the causal agent of frosty pod rot of cacao.</title>
        <authorList>
            <person name="Aime M.C."/>
            <person name="Diaz-Valderrama J.R."/>
            <person name="Kijpornyongpan T."/>
            <person name="Phillips-Mora W."/>
        </authorList>
    </citation>
    <scope>NUCLEOTIDE SEQUENCE [LARGE SCALE GENOMIC DNA]</scope>
    <source>
        <strain evidence="5 6">MCA 2952</strain>
    </source>
</reference>
<organism evidence="5 6">
    <name type="scientific">Moniliophthora roreri</name>
    <name type="common">Frosty pod rot fungus</name>
    <name type="synonym">Monilia roreri</name>
    <dbReference type="NCBI Taxonomy" id="221103"/>
    <lineage>
        <taxon>Eukaryota</taxon>
        <taxon>Fungi</taxon>
        <taxon>Dikarya</taxon>
        <taxon>Basidiomycota</taxon>
        <taxon>Agaricomycotina</taxon>
        <taxon>Agaricomycetes</taxon>
        <taxon>Agaricomycetidae</taxon>
        <taxon>Agaricales</taxon>
        <taxon>Marasmiineae</taxon>
        <taxon>Marasmiaceae</taxon>
        <taxon>Moniliophthora</taxon>
    </lineage>
</organism>
<comment type="subcellular location">
    <subcellularLocation>
        <location evidence="3">Mitochondrion inner membrane</location>
    </subcellularLocation>
</comment>
<keyword evidence="2" id="KW-1015">Disulfide bond</keyword>
<keyword evidence="3" id="KW-0143">Chaperone</keyword>
<comment type="similarity">
    <text evidence="1 3">Belongs to the CMC family.</text>
</comment>
<dbReference type="EMBL" id="LATX01001627">
    <property type="protein sequence ID" value="KTB39812.1"/>
    <property type="molecule type" value="Genomic_DNA"/>
</dbReference>
<protein>
    <recommendedName>
        <fullName evidence="3">COX assembly mitochondrial protein</fullName>
    </recommendedName>
</protein>
<comment type="caution">
    <text evidence="5">The sequence shown here is derived from an EMBL/GenBank/DDBJ whole genome shotgun (WGS) entry which is preliminary data.</text>
</comment>
<evidence type="ECO:0000256" key="2">
    <source>
        <dbReference type="ARBA" id="ARBA00023157"/>
    </source>
</evidence>
<gene>
    <name evidence="5" type="ORF">WG66_7513</name>
</gene>
<evidence type="ECO:0000256" key="3">
    <source>
        <dbReference type="RuleBase" id="RU364104"/>
    </source>
</evidence>
<dbReference type="eggNOG" id="ENOG502SBZE">
    <property type="taxonomic scope" value="Eukaryota"/>
</dbReference>
<sequence length="78" mass="9172">MHPQLSDKRIVCKDFIQALEQCHLSTWKKFTGGCNKYKDEMNRCLHAESMKRSAANRENSKIRQAKREKAIQEFVQDS</sequence>
<feature type="region of interest" description="Disordered" evidence="4">
    <location>
        <begin position="51"/>
        <end position="78"/>
    </location>
</feature>